<dbReference type="Pfam" id="PF07690">
    <property type="entry name" value="MFS_1"/>
    <property type="match status" value="1"/>
</dbReference>
<feature type="transmembrane region" description="Helical" evidence="6">
    <location>
        <begin position="15"/>
        <end position="39"/>
    </location>
</feature>
<dbReference type="GeneID" id="93527299"/>
<dbReference type="PANTHER" id="PTHR23513:SF6">
    <property type="entry name" value="MAJOR FACILITATOR SUPERFAMILY ASSOCIATED DOMAIN-CONTAINING PROTEIN"/>
    <property type="match status" value="1"/>
</dbReference>
<gene>
    <name evidence="8" type="ORF">I6I88_06505</name>
</gene>
<evidence type="ECO:0000256" key="3">
    <source>
        <dbReference type="ARBA" id="ARBA00022692"/>
    </source>
</evidence>
<feature type="transmembrane region" description="Helical" evidence="6">
    <location>
        <begin position="51"/>
        <end position="71"/>
    </location>
</feature>
<dbReference type="GO" id="GO:0005886">
    <property type="term" value="C:plasma membrane"/>
    <property type="evidence" value="ECO:0007669"/>
    <property type="project" value="UniProtKB-SubCell"/>
</dbReference>
<evidence type="ECO:0000259" key="7">
    <source>
        <dbReference type="PROSITE" id="PS50850"/>
    </source>
</evidence>
<evidence type="ECO:0000256" key="6">
    <source>
        <dbReference type="SAM" id="Phobius"/>
    </source>
</evidence>
<dbReference type="Proteomes" id="UP000596202">
    <property type="component" value="Chromosome"/>
</dbReference>
<dbReference type="SUPFAM" id="SSF103473">
    <property type="entry name" value="MFS general substrate transporter"/>
    <property type="match status" value="1"/>
</dbReference>
<feature type="transmembrane region" description="Helical" evidence="6">
    <location>
        <begin position="225"/>
        <end position="247"/>
    </location>
</feature>
<evidence type="ECO:0000256" key="5">
    <source>
        <dbReference type="ARBA" id="ARBA00023136"/>
    </source>
</evidence>
<evidence type="ECO:0000256" key="4">
    <source>
        <dbReference type="ARBA" id="ARBA00022989"/>
    </source>
</evidence>
<protein>
    <submittedName>
        <fullName evidence="8">MFS transporter</fullName>
    </submittedName>
</protein>
<dbReference type="RefSeq" id="WP_002991884.1">
    <property type="nucleotide sequence ID" value="NZ_CP068108.1"/>
</dbReference>
<feature type="transmembrane region" description="Helical" evidence="6">
    <location>
        <begin position="380"/>
        <end position="398"/>
    </location>
</feature>
<feature type="transmembrane region" description="Helical" evidence="6">
    <location>
        <begin position="259"/>
        <end position="280"/>
    </location>
</feature>
<evidence type="ECO:0000313" key="8">
    <source>
        <dbReference type="EMBL" id="QQU01392.1"/>
    </source>
</evidence>
<feature type="transmembrane region" description="Helical" evidence="6">
    <location>
        <begin position="314"/>
        <end position="337"/>
    </location>
</feature>
<feature type="transmembrane region" description="Helical" evidence="6">
    <location>
        <begin position="287"/>
        <end position="308"/>
    </location>
</feature>
<dbReference type="GO" id="GO:0022857">
    <property type="term" value="F:transmembrane transporter activity"/>
    <property type="evidence" value="ECO:0007669"/>
    <property type="project" value="InterPro"/>
</dbReference>
<feature type="transmembrane region" description="Helical" evidence="6">
    <location>
        <begin position="349"/>
        <end position="368"/>
    </location>
</feature>
<dbReference type="CDD" id="cd06173">
    <property type="entry name" value="MFS_MefA_like"/>
    <property type="match status" value="1"/>
</dbReference>
<feature type="transmembrane region" description="Helical" evidence="6">
    <location>
        <begin position="172"/>
        <end position="191"/>
    </location>
</feature>
<proteinExistence type="predicted"/>
<dbReference type="InterPro" id="IPR011701">
    <property type="entry name" value="MFS"/>
</dbReference>
<dbReference type="OrthoDB" id="9775268at2"/>
<dbReference type="InterPro" id="IPR020846">
    <property type="entry name" value="MFS_dom"/>
</dbReference>
<comment type="subcellular location">
    <subcellularLocation>
        <location evidence="1">Cell membrane</location>
        <topology evidence="1">Multi-pass membrane protein</topology>
    </subcellularLocation>
</comment>
<keyword evidence="4 6" id="KW-1133">Transmembrane helix</keyword>
<dbReference type="InterPro" id="IPR036259">
    <property type="entry name" value="MFS_trans_sf"/>
</dbReference>
<dbReference type="EMBL" id="CP068108">
    <property type="protein sequence ID" value="QQU01392.1"/>
    <property type="molecule type" value="Genomic_DNA"/>
</dbReference>
<sequence>MTQVYDVQHWKQKFILIWTGQTFSILTSSIAQFALVLWIGMETGSAKVLAYATIAGLLPQILLGPFAGVFVDRWNKKITMIASDSFVAICSALIALLFYLNLLELWSIYILLALRSIGGAFHSPAMKSTVPMLAPKDQLVRVAGVNEVIQSISFISGPALGAFLLLQYNMTIVMLLDVVGAFIACVMLLFVSFPKVKKVTETTASVFKDMVEGGRVILKNRPMSWLLFSEIIARFFIFPVVAVTPLVTLNYYKGTPYQVSLVEILFGIGLLLGGGLLAVLNQRFRKISLAIVGYIILGLALLVCGSLAPHLFIVYAVLTVFQGIAVPLYEGSITALIQTQFESQYLGRIFGLIGSICQIPAIIGLLFTAELADQFGVQNVYVAGGIALCFCAVLVGSIKRVRQLEGE</sequence>
<reference evidence="8 9" key="1">
    <citation type="submission" date="2021-01" db="EMBL/GenBank/DDBJ databases">
        <title>FDA dAtabase for Regulatory Grade micrObial Sequences (FDA-ARGOS): Supporting development and validation of Infectious Disease Dx tests.</title>
        <authorList>
            <person name="Sproer C."/>
            <person name="Gronow S."/>
            <person name="Severitt S."/>
            <person name="Schroder I."/>
            <person name="Tallon L."/>
            <person name="Sadzewicz L."/>
            <person name="Zhao X."/>
            <person name="Boylan J."/>
            <person name="Ott S."/>
            <person name="Bowen H."/>
            <person name="Vavikolanu K."/>
            <person name="Mehta A."/>
            <person name="Aluvathingal J."/>
            <person name="Nadendla S."/>
            <person name="Lowell S."/>
            <person name="Myers T."/>
            <person name="Yan Y."/>
            <person name="Sichtig H."/>
        </authorList>
    </citation>
    <scope>NUCLEOTIDE SEQUENCE [LARGE SCALE GENOMIC DNA]</scope>
    <source>
        <strain evidence="8 9">FDAARGOS_1131</strain>
    </source>
</reference>
<keyword evidence="5 6" id="KW-0472">Membrane</keyword>
<dbReference type="PANTHER" id="PTHR23513">
    <property type="entry name" value="INTEGRAL MEMBRANE EFFLUX PROTEIN-RELATED"/>
    <property type="match status" value="1"/>
</dbReference>
<keyword evidence="3 6" id="KW-0812">Transmembrane</keyword>
<dbReference type="AlphaFoldDB" id="A0A9Q6Z8G0"/>
<evidence type="ECO:0000256" key="2">
    <source>
        <dbReference type="ARBA" id="ARBA00022475"/>
    </source>
</evidence>
<accession>A0A9Q6Z8G0</accession>
<name>A0A9Q6Z8G0_MYROD</name>
<keyword evidence="2" id="KW-1003">Cell membrane</keyword>
<evidence type="ECO:0000256" key="1">
    <source>
        <dbReference type="ARBA" id="ARBA00004651"/>
    </source>
</evidence>
<dbReference type="Gene3D" id="1.20.1250.20">
    <property type="entry name" value="MFS general substrate transporter like domains"/>
    <property type="match status" value="1"/>
</dbReference>
<dbReference type="PROSITE" id="PS50850">
    <property type="entry name" value="MFS"/>
    <property type="match status" value="1"/>
</dbReference>
<organism evidence="8 9">
    <name type="scientific">Myroides odoratus</name>
    <name type="common">Flavobacterium odoratum</name>
    <dbReference type="NCBI Taxonomy" id="256"/>
    <lineage>
        <taxon>Bacteria</taxon>
        <taxon>Pseudomonadati</taxon>
        <taxon>Bacteroidota</taxon>
        <taxon>Flavobacteriia</taxon>
        <taxon>Flavobacteriales</taxon>
        <taxon>Flavobacteriaceae</taxon>
        <taxon>Myroides</taxon>
    </lineage>
</organism>
<evidence type="ECO:0000313" key="9">
    <source>
        <dbReference type="Proteomes" id="UP000596202"/>
    </source>
</evidence>
<feature type="domain" description="Major facilitator superfamily (MFS) profile" evidence="7">
    <location>
        <begin position="13"/>
        <end position="402"/>
    </location>
</feature>